<dbReference type="Proteomes" id="UP000823561">
    <property type="component" value="Chromosome 5"/>
</dbReference>
<proteinExistence type="predicted"/>
<gene>
    <name evidence="2" type="ORF">AALO_G00073200</name>
</gene>
<comment type="caution">
    <text evidence="2">The sequence shown here is derived from an EMBL/GenBank/DDBJ whole genome shotgun (WGS) entry which is preliminary data.</text>
</comment>
<feature type="compositionally biased region" description="Basic and acidic residues" evidence="1">
    <location>
        <begin position="24"/>
        <end position="35"/>
    </location>
</feature>
<evidence type="ECO:0000313" key="3">
    <source>
        <dbReference type="Proteomes" id="UP000823561"/>
    </source>
</evidence>
<dbReference type="AlphaFoldDB" id="A0AAV6H631"/>
<accession>A0AAV6H631</accession>
<name>A0AAV6H631_9TELE</name>
<protein>
    <submittedName>
        <fullName evidence="2">Uncharacterized protein</fullName>
    </submittedName>
</protein>
<evidence type="ECO:0000256" key="1">
    <source>
        <dbReference type="SAM" id="MobiDB-lite"/>
    </source>
</evidence>
<keyword evidence="3" id="KW-1185">Reference proteome</keyword>
<feature type="region of interest" description="Disordered" evidence="1">
    <location>
        <begin position="15"/>
        <end position="46"/>
    </location>
</feature>
<reference evidence="2" key="1">
    <citation type="submission" date="2020-10" db="EMBL/GenBank/DDBJ databases">
        <title>Chromosome-scale genome assembly of the Allis shad, Alosa alosa.</title>
        <authorList>
            <person name="Margot Z."/>
            <person name="Christophe K."/>
            <person name="Cabau C."/>
            <person name="Louis A."/>
            <person name="Berthelot C."/>
            <person name="Parey E."/>
            <person name="Roest Crollius H."/>
            <person name="Montfort J."/>
            <person name="Robinson-Rechavi M."/>
            <person name="Bucao C."/>
            <person name="Bouchez O."/>
            <person name="Gislard M."/>
            <person name="Lluch J."/>
            <person name="Milhes M."/>
            <person name="Lampietro C."/>
            <person name="Lopez Roques C."/>
            <person name="Donnadieu C."/>
            <person name="Braasch I."/>
            <person name="Desvignes T."/>
            <person name="Postlethwait J."/>
            <person name="Bobe J."/>
            <person name="Guiguen Y."/>
        </authorList>
    </citation>
    <scope>NUCLEOTIDE SEQUENCE</scope>
    <source>
        <strain evidence="2">M-15738</strain>
        <tissue evidence="2">Blood</tissue>
    </source>
</reference>
<organism evidence="2 3">
    <name type="scientific">Alosa alosa</name>
    <name type="common">allis shad</name>
    <dbReference type="NCBI Taxonomy" id="278164"/>
    <lineage>
        <taxon>Eukaryota</taxon>
        <taxon>Metazoa</taxon>
        <taxon>Chordata</taxon>
        <taxon>Craniata</taxon>
        <taxon>Vertebrata</taxon>
        <taxon>Euteleostomi</taxon>
        <taxon>Actinopterygii</taxon>
        <taxon>Neopterygii</taxon>
        <taxon>Teleostei</taxon>
        <taxon>Clupei</taxon>
        <taxon>Clupeiformes</taxon>
        <taxon>Clupeoidei</taxon>
        <taxon>Clupeidae</taxon>
        <taxon>Alosa</taxon>
    </lineage>
</organism>
<sequence length="98" mass="10607">MIYCSGGNRGQLAGCQLLSGSSPKQKDIVRPDMPGRSKAKPRNFSAAVPASYRRTAPENRWVSTLFCKMGLLHMMLVKHCSLTGQGSSVLWPLVKGAS</sequence>
<dbReference type="EMBL" id="JADWDJ010000005">
    <property type="protein sequence ID" value="KAG5281522.1"/>
    <property type="molecule type" value="Genomic_DNA"/>
</dbReference>
<evidence type="ECO:0000313" key="2">
    <source>
        <dbReference type="EMBL" id="KAG5281522.1"/>
    </source>
</evidence>